<dbReference type="RefSeq" id="WP_131307688.1">
    <property type="nucleotide sequence ID" value="NZ_SJFN01000008.1"/>
</dbReference>
<feature type="transmembrane region" description="Helical" evidence="1">
    <location>
        <begin position="36"/>
        <end position="55"/>
    </location>
</feature>
<feature type="transmembrane region" description="Helical" evidence="1">
    <location>
        <begin position="67"/>
        <end position="90"/>
    </location>
</feature>
<evidence type="ECO:0000256" key="1">
    <source>
        <dbReference type="SAM" id="Phobius"/>
    </source>
</evidence>
<name>A0A4Q9VT77_9HYPH</name>
<proteinExistence type="predicted"/>
<dbReference type="Proteomes" id="UP000292781">
    <property type="component" value="Unassembled WGS sequence"/>
</dbReference>
<evidence type="ECO:0000313" key="2">
    <source>
        <dbReference type="EMBL" id="TBW39276.1"/>
    </source>
</evidence>
<evidence type="ECO:0008006" key="4">
    <source>
        <dbReference type="Google" id="ProtNLM"/>
    </source>
</evidence>
<feature type="transmembrane region" description="Helical" evidence="1">
    <location>
        <begin position="110"/>
        <end position="128"/>
    </location>
</feature>
<feature type="transmembrane region" description="Helical" evidence="1">
    <location>
        <begin position="135"/>
        <end position="152"/>
    </location>
</feature>
<gene>
    <name evidence="2" type="ORF">EYW49_07240</name>
</gene>
<feature type="transmembrane region" description="Helical" evidence="1">
    <location>
        <begin position="164"/>
        <end position="189"/>
    </location>
</feature>
<keyword evidence="1" id="KW-0472">Membrane</keyword>
<reference evidence="2 3" key="1">
    <citation type="submission" date="2019-02" db="EMBL/GenBank/DDBJ databases">
        <title>Siculibacillus lacustris gen. nov., sp. nov., a new rosette-forming bacterium isolated from a freshwater crater lake (Lake St. Ana, Romania).</title>
        <authorList>
            <person name="Felfoldi T."/>
            <person name="Marton Z."/>
            <person name="Szabo A."/>
            <person name="Mentes A."/>
            <person name="Boka K."/>
            <person name="Marialigeti K."/>
            <person name="Mathe I."/>
            <person name="Koncz M."/>
            <person name="Schumann P."/>
            <person name="Toth E."/>
        </authorList>
    </citation>
    <scope>NUCLEOTIDE SEQUENCE [LARGE SCALE GENOMIC DNA]</scope>
    <source>
        <strain evidence="2 3">SA-279</strain>
    </source>
</reference>
<sequence length="190" mass="19952">MIDWAEIRAGVLGSFGLLIGDPHAMARFDCSFRGFWRSFWVIPLMVPAALVSILADRSLVEGTASPSAVAIAGLASYLLGWIAFPVVMAALAGPLGLGPRYVPMMVARNWSSILGTLPYVVVTLAWLIGLMPVRLLALATLAALGFDLYVSFRVMRAAAAAPPGLAAGLVALDLVLTLLIDAGTARFVVG</sequence>
<comment type="caution">
    <text evidence="2">The sequence shown here is derived from an EMBL/GenBank/DDBJ whole genome shotgun (WGS) entry which is preliminary data.</text>
</comment>
<dbReference type="AlphaFoldDB" id="A0A4Q9VT77"/>
<protein>
    <recommendedName>
        <fullName evidence="4">YIP1 family protein</fullName>
    </recommendedName>
</protein>
<accession>A0A4Q9VT77</accession>
<evidence type="ECO:0000313" key="3">
    <source>
        <dbReference type="Proteomes" id="UP000292781"/>
    </source>
</evidence>
<organism evidence="2 3">
    <name type="scientific">Siculibacillus lacustris</name>
    <dbReference type="NCBI Taxonomy" id="1549641"/>
    <lineage>
        <taxon>Bacteria</taxon>
        <taxon>Pseudomonadati</taxon>
        <taxon>Pseudomonadota</taxon>
        <taxon>Alphaproteobacteria</taxon>
        <taxon>Hyphomicrobiales</taxon>
        <taxon>Ancalomicrobiaceae</taxon>
        <taxon>Siculibacillus</taxon>
    </lineage>
</organism>
<dbReference type="EMBL" id="SJFN01000008">
    <property type="protein sequence ID" value="TBW39276.1"/>
    <property type="molecule type" value="Genomic_DNA"/>
</dbReference>
<keyword evidence="1" id="KW-0812">Transmembrane</keyword>
<keyword evidence="1" id="KW-1133">Transmembrane helix</keyword>
<keyword evidence="3" id="KW-1185">Reference proteome</keyword>
<dbReference type="OrthoDB" id="9811204at2"/>